<proteinExistence type="predicted"/>
<dbReference type="InterPro" id="IPR026960">
    <property type="entry name" value="RVT-Znf"/>
</dbReference>
<feature type="domain" description="Reverse transcriptase zinc-binding" evidence="1">
    <location>
        <begin position="2"/>
        <end position="49"/>
    </location>
</feature>
<organism evidence="2 3">
    <name type="scientific">Thalictrum thalictroides</name>
    <name type="common">Rue-anemone</name>
    <name type="synonym">Anemone thalictroides</name>
    <dbReference type="NCBI Taxonomy" id="46969"/>
    <lineage>
        <taxon>Eukaryota</taxon>
        <taxon>Viridiplantae</taxon>
        <taxon>Streptophyta</taxon>
        <taxon>Embryophyta</taxon>
        <taxon>Tracheophyta</taxon>
        <taxon>Spermatophyta</taxon>
        <taxon>Magnoliopsida</taxon>
        <taxon>Ranunculales</taxon>
        <taxon>Ranunculaceae</taxon>
        <taxon>Thalictroideae</taxon>
        <taxon>Thalictrum</taxon>
    </lineage>
</organism>
<comment type="caution">
    <text evidence="2">The sequence shown here is derived from an EMBL/GenBank/DDBJ whole genome shotgun (WGS) entry which is preliminary data.</text>
</comment>
<dbReference type="Proteomes" id="UP000554482">
    <property type="component" value="Unassembled WGS sequence"/>
</dbReference>
<dbReference type="EMBL" id="JABWDY010016616">
    <property type="protein sequence ID" value="KAF5195982.1"/>
    <property type="molecule type" value="Genomic_DNA"/>
</dbReference>
<protein>
    <recommendedName>
        <fullName evidence="1">Reverse transcriptase zinc-binding domain-containing protein</fullName>
    </recommendedName>
</protein>
<sequence>MFRGRILTKNILYEKEIVEDNLCNMCNSSNSIESCFHLFLECPLAAQVWQKLIGHMPKANDILAGHDIKLMSSLHTRGFGEIIWDIMPFTVLWEI</sequence>
<evidence type="ECO:0000259" key="1">
    <source>
        <dbReference type="Pfam" id="PF13966"/>
    </source>
</evidence>
<keyword evidence="3" id="KW-1185">Reference proteome</keyword>
<reference evidence="2 3" key="1">
    <citation type="submission" date="2020-06" db="EMBL/GenBank/DDBJ databases">
        <title>Transcriptomic and genomic resources for Thalictrum thalictroides and T. hernandezii: Facilitating candidate gene discovery in an emerging model plant lineage.</title>
        <authorList>
            <person name="Arias T."/>
            <person name="Riano-Pachon D.M."/>
            <person name="Di Stilio V.S."/>
        </authorList>
    </citation>
    <scope>NUCLEOTIDE SEQUENCE [LARGE SCALE GENOMIC DNA]</scope>
    <source>
        <strain evidence="3">cv. WT478/WT964</strain>
        <tissue evidence="2">Leaves</tissue>
    </source>
</reference>
<evidence type="ECO:0000313" key="3">
    <source>
        <dbReference type="Proteomes" id="UP000554482"/>
    </source>
</evidence>
<accession>A0A7J6WIM7</accession>
<dbReference type="AlphaFoldDB" id="A0A7J6WIM7"/>
<dbReference type="Pfam" id="PF13966">
    <property type="entry name" value="zf-RVT"/>
    <property type="match status" value="1"/>
</dbReference>
<gene>
    <name evidence="2" type="ORF">FRX31_014431</name>
</gene>
<name>A0A7J6WIM7_THATH</name>
<evidence type="ECO:0000313" key="2">
    <source>
        <dbReference type="EMBL" id="KAF5195982.1"/>
    </source>
</evidence>